<dbReference type="GO" id="GO:0065002">
    <property type="term" value="P:intracellular protein transmembrane transport"/>
    <property type="evidence" value="ECO:0007669"/>
    <property type="project" value="UniProtKB-UniRule"/>
</dbReference>
<feature type="transmembrane region" description="Helical" evidence="9">
    <location>
        <begin position="91"/>
        <end position="109"/>
    </location>
</feature>
<keyword evidence="6 9" id="KW-1133">Transmembrane helix</keyword>
<evidence type="ECO:0000256" key="3">
    <source>
        <dbReference type="ARBA" id="ARBA00022475"/>
    </source>
</evidence>
<dbReference type="GO" id="GO:0043952">
    <property type="term" value="P:protein transport by the Sec complex"/>
    <property type="evidence" value="ECO:0007669"/>
    <property type="project" value="UniProtKB-UniRule"/>
</dbReference>
<dbReference type="OrthoDB" id="9806365at2"/>
<evidence type="ECO:0000256" key="1">
    <source>
        <dbReference type="ARBA" id="ARBA00004370"/>
    </source>
</evidence>
<keyword evidence="3 9" id="KW-1003">Cell membrane</keyword>
<dbReference type="GO" id="GO:0009306">
    <property type="term" value="P:protein secretion"/>
    <property type="evidence" value="ECO:0007669"/>
    <property type="project" value="UniProtKB-UniRule"/>
</dbReference>
<organism evidence="10 11">
    <name type="scientific">Exilibacterium tricleocarpae</name>
    <dbReference type="NCBI Taxonomy" id="2591008"/>
    <lineage>
        <taxon>Bacteria</taxon>
        <taxon>Pseudomonadati</taxon>
        <taxon>Pseudomonadota</taxon>
        <taxon>Gammaproteobacteria</taxon>
        <taxon>Cellvibrionales</taxon>
        <taxon>Cellvibrionaceae</taxon>
        <taxon>Exilibacterium</taxon>
    </lineage>
</organism>
<evidence type="ECO:0000256" key="6">
    <source>
        <dbReference type="ARBA" id="ARBA00022989"/>
    </source>
</evidence>
<keyword evidence="5 9" id="KW-0653">Protein transport</keyword>
<dbReference type="PRINTS" id="PR01650">
    <property type="entry name" value="SECETRNLCASE"/>
</dbReference>
<evidence type="ECO:0000256" key="4">
    <source>
        <dbReference type="ARBA" id="ARBA00022692"/>
    </source>
</evidence>
<comment type="caution">
    <text evidence="10">The sequence shown here is derived from an EMBL/GenBank/DDBJ whole genome shotgun (WGS) entry which is preliminary data.</text>
</comment>
<keyword evidence="8 9" id="KW-0472">Membrane</keyword>
<dbReference type="Gene3D" id="1.20.5.1030">
    <property type="entry name" value="Preprotein translocase secy subunit"/>
    <property type="match status" value="1"/>
</dbReference>
<evidence type="ECO:0000256" key="8">
    <source>
        <dbReference type="ARBA" id="ARBA00023136"/>
    </source>
</evidence>
<evidence type="ECO:0000256" key="5">
    <source>
        <dbReference type="ARBA" id="ARBA00022927"/>
    </source>
</evidence>
<comment type="subcellular location">
    <subcellularLocation>
        <location evidence="1">Membrane</location>
    </subcellularLocation>
</comment>
<dbReference type="NCBIfam" id="TIGR00964">
    <property type="entry name" value="secE_bact"/>
    <property type="match status" value="1"/>
</dbReference>
<dbReference type="PANTHER" id="PTHR33910">
    <property type="entry name" value="PROTEIN TRANSLOCASE SUBUNIT SECE"/>
    <property type="match status" value="1"/>
</dbReference>
<dbReference type="InterPro" id="IPR005807">
    <property type="entry name" value="SecE_bac"/>
</dbReference>
<keyword evidence="7 9" id="KW-0811">Translocation</keyword>
<protein>
    <recommendedName>
        <fullName evidence="9">Protein translocase subunit SecE</fullName>
    </recommendedName>
</protein>
<reference evidence="10 11" key="1">
    <citation type="submission" date="2019-06" db="EMBL/GenBank/DDBJ databases">
        <title>Whole genome sequence for Cellvibrionaceae sp. R142.</title>
        <authorList>
            <person name="Wang G."/>
        </authorList>
    </citation>
    <scope>NUCLEOTIDE SEQUENCE [LARGE SCALE GENOMIC DNA]</scope>
    <source>
        <strain evidence="10 11">R142</strain>
    </source>
</reference>
<sequence length="122" mass="13189">MNAKVEAPSFRLDGLKWLLVLLLVAAGVVGNSYFSDFSLLYRVLGLVGIGLVAAFVAVNTAKGAALWALLREAQTEVRKVVWPSRQETNQTTLIVVAVVLLMAILLWLLDALLGWLASLIIG</sequence>
<dbReference type="Proteomes" id="UP000319732">
    <property type="component" value="Unassembled WGS sequence"/>
</dbReference>
<comment type="function">
    <text evidence="9">Essential subunit of the Sec protein translocation channel SecYEG. Clamps together the 2 halves of SecY. May contact the channel plug during translocation.</text>
</comment>
<dbReference type="InterPro" id="IPR038379">
    <property type="entry name" value="SecE_sf"/>
</dbReference>
<dbReference type="GO" id="GO:0006605">
    <property type="term" value="P:protein targeting"/>
    <property type="evidence" value="ECO:0007669"/>
    <property type="project" value="UniProtKB-UniRule"/>
</dbReference>
<evidence type="ECO:0000313" key="11">
    <source>
        <dbReference type="Proteomes" id="UP000319732"/>
    </source>
</evidence>
<proteinExistence type="inferred from homology"/>
<accession>A0A545SQQ5</accession>
<comment type="subunit">
    <text evidence="9">Component of the Sec protein translocase complex. Heterotrimer consisting of SecY, SecE and SecG subunits. The heterotrimers can form oligomers, although 1 heterotrimer is thought to be able to translocate proteins. Interacts with the ribosome. Interacts with SecDF, and other proteins may be involved. Interacts with SecA.</text>
</comment>
<feature type="transmembrane region" description="Helical" evidence="9">
    <location>
        <begin position="14"/>
        <end position="34"/>
    </location>
</feature>
<dbReference type="HAMAP" id="MF_00422">
    <property type="entry name" value="SecE"/>
    <property type="match status" value="1"/>
</dbReference>
<dbReference type="GO" id="GO:0008320">
    <property type="term" value="F:protein transmembrane transporter activity"/>
    <property type="evidence" value="ECO:0007669"/>
    <property type="project" value="UniProtKB-UniRule"/>
</dbReference>
<dbReference type="PANTHER" id="PTHR33910:SF1">
    <property type="entry name" value="PROTEIN TRANSLOCASE SUBUNIT SECE"/>
    <property type="match status" value="1"/>
</dbReference>
<comment type="similarity">
    <text evidence="9">Belongs to the SecE/SEC61-gamma family.</text>
</comment>
<dbReference type="Pfam" id="PF00584">
    <property type="entry name" value="SecE"/>
    <property type="match status" value="1"/>
</dbReference>
<dbReference type="RefSeq" id="WP_142929797.1">
    <property type="nucleotide sequence ID" value="NZ_ML660111.1"/>
</dbReference>
<comment type="caution">
    <text evidence="9">Lacks conserved residue(s) required for the propagation of feature annotation.</text>
</comment>
<keyword evidence="2 9" id="KW-0813">Transport</keyword>
<name>A0A545SQQ5_9GAMM</name>
<keyword evidence="11" id="KW-1185">Reference proteome</keyword>
<evidence type="ECO:0000256" key="2">
    <source>
        <dbReference type="ARBA" id="ARBA00022448"/>
    </source>
</evidence>
<keyword evidence="4 9" id="KW-0812">Transmembrane</keyword>
<evidence type="ECO:0000256" key="7">
    <source>
        <dbReference type="ARBA" id="ARBA00023010"/>
    </source>
</evidence>
<dbReference type="InterPro" id="IPR001901">
    <property type="entry name" value="Translocase_SecE/Sec61-g"/>
</dbReference>
<gene>
    <name evidence="9 10" type="primary">secE</name>
    <name evidence="10" type="ORF">FKG94_25585</name>
</gene>
<evidence type="ECO:0000256" key="9">
    <source>
        <dbReference type="HAMAP-Rule" id="MF_00422"/>
    </source>
</evidence>
<dbReference type="GO" id="GO:0005886">
    <property type="term" value="C:plasma membrane"/>
    <property type="evidence" value="ECO:0007669"/>
    <property type="project" value="UniProtKB-UniRule"/>
</dbReference>
<evidence type="ECO:0000313" key="10">
    <source>
        <dbReference type="EMBL" id="TQV67298.1"/>
    </source>
</evidence>
<dbReference type="PROSITE" id="PS01067">
    <property type="entry name" value="SECE_SEC61G"/>
    <property type="match status" value="1"/>
</dbReference>
<dbReference type="AlphaFoldDB" id="A0A545SQQ5"/>
<feature type="transmembrane region" description="Helical" evidence="9">
    <location>
        <begin position="40"/>
        <end position="70"/>
    </location>
</feature>
<dbReference type="EMBL" id="VHSG01000035">
    <property type="protein sequence ID" value="TQV67298.1"/>
    <property type="molecule type" value="Genomic_DNA"/>
</dbReference>